<dbReference type="RefSeq" id="YP_010246797.1">
    <property type="nucleotide sequence ID" value="NC_060137.1"/>
</dbReference>
<proteinExistence type="predicted"/>
<name>A0A5Q2WH65_9CAUD</name>
<gene>
    <name evidence="1" type="primary">144</name>
    <name evidence="1" type="ORF">SEA_SYLEON_144</name>
</gene>
<evidence type="ECO:0000313" key="1">
    <source>
        <dbReference type="EMBL" id="QGH75867.1"/>
    </source>
</evidence>
<sequence length="64" mass="6638">MSIATTTPAVVLDKRVRHSEDTRTVSGYTLGLHPTANLMALYGAWGAGATGAAGKHRRGATAWG</sequence>
<dbReference type="Proteomes" id="UP000346466">
    <property type="component" value="Segment"/>
</dbReference>
<evidence type="ECO:0000313" key="2">
    <source>
        <dbReference type="Proteomes" id="UP000346466"/>
    </source>
</evidence>
<dbReference type="GeneID" id="70081369"/>
<reference evidence="1 2" key="1">
    <citation type="submission" date="2019-09" db="EMBL/GenBank/DDBJ databases">
        <authorList>
            <person name="Falcon-Lizardi N."/>
            <person name="Rios-Rosa Y."/>
            <person name="Rivera-Cruz A."/>
            <person name="Rivera-Espinal N.S."/>
            <person name="Rodriguez-Cotto F.E."/>
            <person name="Rosa-Flores A.N."/>
            <person name="Rubin M.R."/>
            <person name="Vazquez E."/>
            <person name="Molloy S.D."/>
            <person name="Garlena R.A."/>
            <person name="Russell D.A."/>
            <person name="Pope W.H."/>
            <person name="Jacobs-Sera D."/>
            <person name="Hatfull G.F."/>
        </authorList>
    </citation>
    <scope>NUCLEOTIDE SEQUENCE [LARGE SCALE GENOMIC DNA]</scope>
</reference>
<accession>A0A5Q2WH65</accession>
<dbReference type="EMBL" id="MN444870">
    <property type="protein sequence ID" value="QGH75867.1"/>
    <property type="molecule type" value="Genomic_DNA"/>
</dbReference>
<protein>
    <submittedName>
        <fullName evidence="1">Uncharacterized protein</fullName>
    </submittedName>
</protein>
<organism evidence="1 2">
    <name type="scientific">Gordonia phage Syleon</name>
    <dbReference type="NCBI Taxonomy" id="2653718"/>
    <lineage>
        <taxon>Viruses</taxon>
        <taxon>Duplodnaviria</taxon>
        <taxon>Heunggongvirae</taxon>
        <taxon>Uroviricota</taxon>
        <taxon>Caudoviricetes</taxon>
        <taxon>Deeyouvirinae</taxon>
        <taxon>Octobienvirus</taxon>
        <taxon>Octobienvirus syleon</taxon>
    </lineage>
</organism>
<keyword evidence="2" id="KW-1185">Reference proteome</keyword>
<dbReference type="KEGG" id="vg:70081369"/>